<name>A0ACC1SV51_9APHY</name>
<sequence length="826" mass="93505">MEGKKTWRDGVARYSAVVWAVIVSALSTMAVIPEFVADSVSQLSTRESLFIVVVAAVVVHLIFKRWEPTSLPILSTLLVFIPGLLSALFIPEYGSLTGTLVAFSTFLLSLSTSIIAYRLSPFHPMARYPGPTLAKISKWYMVYIIQQGTPWLWLQAQHEKHGDVVRIGPNEVSIVDVNAILPVMGSQGMPKGPSWDGRGMHQPVKSMIAVRDPAEHQRRRRPWNRAFNTAATKEYEPMLKKRAVQLVEALEKQSGIVDLAQWISYFSYDFMGDMVFGGGTELMANGDSEGLLRTMKEGFDITQVYDHVPWISHYTKNIPTIGKKHKTFRSMAISRTAERYKHGSTTKDLFYYLSNEDGAEKESPSQAMVLSEGVLALVAGSATTAGTLSTAFFCMLKNRETYQRLQAEVDKYYPSGEDSLSTKHHQDMPYLEAVINETLRLFPALPGGSQRAPQTGKGDKICGPYYIPEGNNVRMTFYSFHHHPRYFSYPERFWPERWLIAEGLEHCPEKIAHEPRAFVPFSFGPSNCVGKYLAMQNMRTVLCHMMQKLEISLPEGQDAQSLDAQFTYRSASPRRPNTTTDILALGCRSPPSNTMSHPRRPTLPRIQTDFTQHAEVTIPASTFQFEGEQGRRRAEFLNKTPPSNIPETDFGAVTEVFLAADPDPRWGYNSMLGRPWIICWHVGIHGKKFRIIELADEEECWVYWGPRNVVMDLTDYDAIPLGRMSLEGRQMLEALSLRVPVAVRSTEMFNRDFWIEELLGLAVQKDLLKADKVSRGIAYISACPFTTQEFWQIVKDKYQYNARHRSAEDRRRIVHGSPAAEVGSWQ</sequence>
<reference evidence="1" key="1">
    <citation type="submission" date="2022-07" db="EMBL/GenBank/DDBJ databases">
        <title>Genome Sequence of Phlebia brevispora.</title>
        <authorList>
            <person name="Buettner E."/>
        </authorList>
    </citation>
    <scope>NUCLEOTIDE SEQUENCE</scope>
    <source>
        <strain evidence="1">MPL23</strain>
    </source>
</reference>
<proteinExistence type="predicted"/>
<dbReference type="EMBL" id="JANHOG010001008">
    <property type="protein sequence ID" value="KAJ3546904.1"/>
    <property type="molecule type" value="Genomic_DNA"/>
</dbReference>
<evidence type="ECO:0000313" key="2">
    <source>
        <dbReference type="Proteomes" id="UP001148662"/>
    </source>
</evidence>
<comment type="caution">
    <text evidence="1">The sequence shown here is derived from an EMBL/GenBank/DDBJ whole genome shotgun (WGS) entry which is preliminary data.</text>
</comment>
<dbReference type="Proteomes" id="UP001148662">
    <property type="component" value="Unassembled WGS sequence"/>
</dbReference>
<organism evidence="1 2">
    <name type="scientific">Phlebia brevispora</name>
    <dbReference type="NCBI Taxonomy" id="194682"/>
    <lineage>
        <taxon>Eukaryota</taxon>
        <taxon>Fungi</taxon>
        <taxon>Dikarya</taxon>
        <taxon>Basidiomycota</taxon>
        <taxon>Agaricomycotina</taxon>
        <taxon>Agaricomycetes</taxon>
        <taxon>Polyporales</taxon>
        <taxon>Meruliaceae</taxon>
        <taxon>Phlebia</taxon>
    </lineage>
</organism>
<gene>
    <name evidence="1" type="ORF">NM688_g5462</name>
</gene>
<keyword evidence="2" id="KW-1185">Reference proteome</keyword>
<protein>
    <submittedName>
        <fullName evidence="1">Uncharacterized protein</fullName>
    </submittedName>
</protein>
<accession>A0ACC1SV51</accession>
<evidence type="ECO:0000313" key="1">
    <source>
        <dbReference type="EMBL" id="KAJ3546904.1"/>
    </source>
</evidence>